<dbReference type="OrthoDB" id="3968234at2"/>
<evidence type="ECO:0000313" key="3">
    <source>
        <dbReference type="Proteomes" id="UP000195880"/>
    </source>
</evidence>
<feature type="region of interest" description="Disordered" evidence="1">
    <location>
        <begin position="1"/>
        <end position="23"/>
    </location>
</feature>
<evidence type="ECO:0000256" key="1">
    <source>
        <dbReference type="SAM" id="MobiDB-lite"/>
    </source>
</evidence>
<proteinExistence type="predicted"/>
<dbReference type="EMBL" id="CP023976">
    <property type="protein sequence ID" value="ATM24526.1"/>
    <property type="molecule type" value="Genomic_DNA"/>
</dbReference>
<dbReference type="Proteomes" id="UP000195880">
    <property type="component" value="Plasmid pMDJK44.1"/>
</dbReference>
<protein>
    <submittedName>
        <fullName evidence="2">Uncharacterized protein</fullName>
    </submittedName>
</protein>
<organism evidence="2 3">
    <name type="scientific">Streptomyces alboflavus</name>
    <dbReference type="NCBI Taxonomy" id="67267"/>
    <lineage>
        <taxon>Bacteria</taxon>
        <taxon>Bacillati</taxon>
        <taxon>Actinomycetota</taxon>
        <taxon>Actinomycetes</taxon>
        <taxon>Kitasatosporales</taxon>
        <taxon>Streptomycetaceae</taxon>
        <taxon>Streptomyces</taxon>
    </lineage>
</organism>
<geneLocation type="plasmid" evidence="3">
    <name>pmdjk44.1</name>
</geneLocation>
<evidence type="ECO:0000313" key="2">
    <source>
        <dbReference type="EMBL" id="ATM24526.1"/>
    </source>
</evidence>
<name>A0A291W4E5_9ACTN</name>
<accession>A0A291W4E5</accession>
<dbReference type="RefSeq" id="WP_100112374.1">
    <property type="nucleotide sequence ID" value="NZ_CP023976.1"/>
</dbReference>
<gene>
    <name evidence="2" type="ORF">SMD44_p10027</name>
</gene>
<keyword evidence="3" id="KW-1185">Reference proteome</keyword>
<dbReference type="AlphaFoldDB" id="A0A291W4E5"/>
<keyword evidence="2" id="KW-0614">Plasmid</keyword>
<reference evidence="2 3" key="1">
    <citation type="submission" date="2017-10" db="EMBL/GenBank/DDBJ databases">
        <title>Streptomyces alboflavus Genome sequencing and assembly.</title>
        <authorList>
            <person name="Wang Y."/>
            <person name="Du B."/>
            <person name="Ding Y."/>
            <person name="Liu H."/>
            <person name="Hou Q."/>
            <person name="Liu K."/>
            <person name="Wang C."/>
            <person name="Yao L."/>
        </authorList>
    </citation>
    <scope>NUCLEOTIDE SEQUENCE [LARGE SCALE GENOMIC DNA]</scope>
    <source>
        <strain evidence="2 3">MDJK44</strain>
        <plasmid evidence="3">Plasmid pmdjk44.1</plasmid>
    </source>
</reference>
<sequence length="634" mass="67784">MSSTLTSPPRRDNPFNLPGTLPSLDDRTAWRRWATRESRARARTEISSAGPLIPEPTATQAVAEAQIMAALLDEYGVHRPFTTGGPYGIASVTPRQHELRVRLADGQLEHWAPALVAALGTKGPAGPHTTVSDDGLVVAHRGARIELLDVTQAQWKRAVETVPSHSGSPRHVLDHGLVQQLSATLRRIGLLWDVAQRFASVELLLAQHADRTYLLDASPGPHAASVLPLWTALSLPLELWPCPPAPAAIDPRAAVLAAVNAAPPFPNASDPALALCHLAGIDIAEISLRAADQALSIAQTVLADPAYTTVWDGGGWAGNCRRRSGRDDYAAYQDEFLPPGTERLLNAPGIDIEELGRLVLRPQLDLGELTGDEVHEVPLSWGTSALIDLLDWALAAVTSPSHQAPVQLTAVGTGLPAAARYAAAQITAAHEAIEDAATRPRRRHGYTHRLVQPVPVVPDADPTLTDLILAAHERDVLNIIPFLAGLAYLTGKVPACAGSSDGHWDHEGYSNSFTGTIGGWTGAPPATLASEEANTAPVDSAAFRRHLAAHRAALDPFVVTYLAAADSLTGEVDLASRHRAGAQALREADLAELQAHDPRQRPEDNHQFLRLLASVPADLHELREWCDTLAPHTP</sequence>
<dbReference type="KEGG" id="salf:SMD44_p10027"/>